<name>A0AC61S8Z1_9EURY</name>
<protein>
    <submittedName>
        <fullName evidence="1">DUF2149 domain-containing protein</fullName>
    </submittedName>
</protein>
<sequence length="78" mass="8531">MSRRKSRRKGILDIDQESNPLSGVANLFDVAMVFAIALLIALVMSYHMPDLLDPNSSMTVVQNPGEAGMKIIIKDGQT</sequence>
<evidence type="ECO:0000313" key="1">
    <source>
        <dbReference type="EMBL" id="TKY91114.1"/>
    </source>
</evidence>
<organism evidence="1 2">
    <name type="scientific">Candidatus Methanomarinus sp</name>
    <dbReference type="NCBI Taxonomy" id="3386244"/>
    <lineage>
        <taxon>Archaea</taxon>
        <taxon>Methanobacteriati</taxon>
        <taxon>Methanobacteriota</taxon>
        <taxon>Stenosarchaea group</taxon>
        <taxon>Methanomicrobia</taxon>
        <taxon>Methanosarcinales</taxon>
        <taxon>ANME-2 cluster</taxon>
        <taxon>Candidatus Methanocomedenaceae</taxon>
        <taxon>Candidatus Methanomarinus</taxon>
    </lineage>
</organism>
<accession>A0AC61S8Z1</accession>
<evidence type="ECO:0000313" key="2">
    <source>
        <dbReference type="Proteomes" id="UP000315423"/>
    </source>
</evidence>
<dbReference type="Proteomes" id="UP000315423">
    <property type="component" value="Unassembled WGS sequence"/>
</dbReference>
<dbReference type="EMBL" id="QYBA01000259">
    <property type="protein sequence ID" value="TKY91114.1"/>
    <property type="molecule type" value="Genomic_DNA"/>
</dbReference>
<proteinExistence type="predicted"/>
<comment type="caution">
    <text evidence="1">The sequence shown here is derived from an EMBL/GenBank/DDBJ whole genome shotgun (WGS) entry which is preliminary data.</text>
</comment>
<reference evidence="1" key="1">
    <citation type="submission" date="2018-09" db="EMBL/GenBank/DDBJ databases">
        <title>A genomic encyclopedia of anaerobic methanotrophic archaea.</title>
        <authorList>
            <person name="Skennerton C.T."/>
            <person name="Chadwick G.L."/>
            <person name="Laso-Perez R."/>
            <person name="Leu A.O."/>
            <person name="Speth D.R."/>
            <person name="Yu H."/>
            <person name="Morgan-Lang C."/>
            <person name="Hatzenpichler R."/>
            <person name="Goudeau D."/>
            <person name="Malmstrom R."/>
            <person name="Woyke T."/>
            <person name="Hallam S."/>
            <person name="Tyson G.W."/>
            <person name="Wegener G."/>
            <person name="Boetius A."/>
            <person name="Orphan V.J."/>
        </authorList>
    </citation>
    <scope>NUCLEOTIDE SEQUENCE</scope>
    <source>
        <strain evidence="1">CONS3730D10UFb2</strain>
    </source>
</reference>
<gene>
    <name evidence="1" type="ORF">C5S46_07565</name>
</gene>
<feature type="non-terminal residue" evidence="1">
    <location>
        <position position="78"/>
    </location>
</feature>